<proteinExistence type="predicted"/>
<reference evidence="1 2" key="1">
    <citation type="journal article" date="2024" name="G3 (Bethesda)">
        <title>Genome assembly of Hibiscus sabdariffa L. provides insights into metabolisms of medicinal natural products.</title>
        <authorList>
            <person name="Kim T."/>
        </authorList>
    </citation>
    <scope>NUCLEOTIDE SEQUENCE [LARGE SCALE GENOMIC DNA]</scope>
    <source>
        <strain evidence="1">TK-2024</strain>
        <tissue evidence="1">Old leaves</tissue>
    </source>
</reference>
<keyword evidence="2" id="KW-1185">Reference proteome</keyword>
<name>A0ABR2E025_9ROSI</name>
<sequence length="78" mass="9157">MVVEMCRFNVMAWVAIRKEHWTRANERHTVVAKNPIFQTGQLHVVGIAREEFDEVLSWPRAWKSYRGAEGFQPESNLD</sequence>
<organism evidence="1 2">
    <name type="scientific">Hibiscus sabdariffa</name>
    <name type="common">roselle</name>
    <dbReference type="NCBI Taxonomy" id="183260"/>
    <lineage>
        <taxon>Eukaryota</taxon>
        <taxon>Viridiplantae</taxon>
        <taxon>Streptophyta</taxon>
        <taxon>Embryophyta</taxon>
        <taxon>Tracheophyta</taxon>
        <taxon>Spermatophyta</taxon>
        <taxon>Magnoliopsida</taxon>
        <taxon>eudicotyledons</taxon>
        <taxon>Gunneridae</taxon>
        <taxon>Pentapetalae</taxon>
        <taxon>rosids</taxon>
        <taxon>malvids</taxon>
        <taxon>Malvales</taxon>
        <taxon>Malvaceae</taxon>
        <taxon>Malvoideae</taxon>
        <taxon>Hibiscus</taxon>
    </lineage>
</organism>
<evidence type="ECO:0000313" key="1">
    <source>
        <dbReference type="EMBL" id="KAK8550119.1"/>
    </source>
</evidence>
<evidence type="ECO:0000313" key="2">
    <source>
        <dbReference type="Proteomes" id="UP001472677"/>
    </source>
</evidence>
<comment type="caution">
    <text evidence="1">The sequence shown here is derived from an EMBL/GenBank/DDBJ whole genome shotgun (WGS) entry which is preliminary data.</text>
</comment>
<dbReference type="EMBL" id="JBBPBM010000020">
    <property type="protein sequence ID" value="KAK8550119.1"/>
    <property type="molecule type" value="Genomic_DNA"/>
</dbReference>
<accession>A0ABR2E025</accession>
<dbReference type="Proteomes" id="UP001472677">
    <property type="component" value="Unassembled WGS sequence"/>
</dbReference>
<gene>
    <name evidence="1" type="ORF">V6N12_038849</name>
</gene>
<protein>
    <submittedName>
        <fullName evidence="1">Uncharacterized protein</fullName>
    </submittedName>
</protein>